<organism evidence="8 9">
    <name type="scientific">Marimonas arenosa</name>
    <dbReference type="NCBI Taxonomy" id="1795305"/>
    <lineage>
        <taxon>Bacteria</taxon>
        <taxon>Pseudomonadati</taxon>
        <taxon>Pseudomonadota</taxon>
        <taxon>Alphaproteobacteria</taxon>
        <taxon>Rhodobacterales</taxon>
        <taxon>Paracoccaceae</taxon>
        <taxon>Marimonas</taxon>
    </lineage>
</organism>
<evidence type="ECO:0000313" key="8">
    <source>
        <dbReference type="EMBL" id="MDQ2090619.1"/>
    </source>
</evidence>
<dbReference type="InterPro" id="IPR020846">
    <property type="entry name" value="MFS_dom"/>
</dbReference>
<dbReference type="CDD" id="cd17324">
    <property type="entry name" value="MFS_NepI_like"/>
    <property type="match status" value="1"/>
</dbReference>
<protein>
    <submittedName>
        <fullName evidence="8">MFS transporter</fullName>
    </submittedName>
</protein>
<feature type="transmembrane region" description="Helical" evidence="6">
    <location>
        <begin position="142"/>
        <end position="163"/>
    </location>
</feature>
<feature type="transmembrane region" description="Helical" evidence="6">
    <location>
        <begin position="276"/>
        <end position="295"/>
    </location>
</feature>
<feature type="transmembrane region" description="Helical" evidence="6">
    <location>
        <begin position="111"/>
        <end position="130"/>
    </location>
</feature>
<feature type="domain" description="Major facilitator superfamily (MFS) profile" evidence="7">
    <location>
        <begin position="15"/>
        <end position="388"/>
    </location>
</feature>
<evidence type="ECO:0000256" key="5">
    <source>
        <dbReference type="ARBA" id="ARBA00023136"/>
    </source>
</evidence>
<keyword evidence="5 6" id="KW-0472">Membrane</keyword>
<feature type="transmembrane region" description="Helical" evidence="6">
    <location>
        <begin position="169"/>
        <end position="193"/>
    </location>
</feature>
<dbReference type="PANTHER" id="PTHR43124">
    <property type="entry name" value="PURINE EFFLUX PUMP PBUE"/>
    <property type="match status" value="1"/>
</dbReference>
<proteinExistence type="predicted"/>
<gene>
    <name evidence="8" type="ORF">NO357_11975</name>
</gene>
<accession>A0AAE4B5S3</accession>
<dbReference type="InterPro" id="IPR011701">
    <property type="entry name" value="MFS"/>
</dbReference>
<evidence type="ECO:0000313" key="9">
    <source>
        <dbReference type="Proteomes" id="UP001226762"/>
    </source>
</evidence>
<feature type="transmembrane region" description="Helical" evidence="6">
    <location>
        <begin position="53"/>
        <end position="74"/>
    </location>
</feature>
<comment type="caution">
    <text evidence="8">The sequence shown here is derived from an EMBL/GenBank/DDBJ whole genome shotgun (WGS) entry which is preliminary data.</text>
</comment>
<dbReference type="Proteomes" id="UP001226762">
    <property type="component" value="Unassembled WGS sequence"/>
</dbReference>
<evidence type="ECO:0000256" key="3">
    <source>
        <dbReference type="ARBA" id="ARBA00022692"/>
    </source>
</evidence>
<keyword evidence="3 6" id="KW-0812">Transmembrane</keyword>
<evidence type="ECO:0000259" key="7">
    <source>
        <dbReference type="PROSITE" id="PS50850"/>
    </source>
</evidence>
<keyword evidence="2" id="KW-1003">Cell membrane</keyword>
<comment type="subcellular location">
    <subcellularLocation>
        <location evidence="1">Cell membrane</location>
        <topology evidence="1">Multi-pass membrane protein</topology>
    </subcellularLocation>
</comment>
<dbReference type="InterPro" id="IPR036259">
    <property type="entry name" value="MFS_trans_sf"/>
</dbReference>
<feature type="transmembrane region" description="Helical" evidence="6">
    <location>
        <begin position="81"/>
        <end position="99"/>
    </location>
</feature>
<reference evidence="8" key="1">
    <citation type="submission" date="2022-07" db="EMBL/GenBank/DDBJ databases">
        <authorList>
            <person name="Otstavnykh N."/>
            <person name="Isaeva M."/>
            <person name="Bystritskaya E."/>
        </authorList>
    </citation>
    <scope>NUCLEOTIDE SEQUENCE</scope>
    <source>
        <strain evidence="8">KCTC 52189</strain>
    </source>
</reference>
<reference evidence="8" key="2">
    <citation type="submission" date="2023-02" db="EMBL/GenBank/DDBJ databases">
        <title>'Rhodoalgimonas zhirmunskyi' gen. nov., isolated from a red alga.</title>
        <authorList>
            <person name="Nedashkovskaya O.I."/>
            <person name="Otstavnykh N.Y."/>
            <person name="Bystritskaya E.P."/>
            <person name="Balabanova L.A."/>
            <person name="Isaeva M.P."/>
        </authorList>
    </citation>
    <scope>NUCLEOTIDE SEQUENCE</scope>
    <source>
        <strain evidence="8">KCTC 52189</strain>
    </source>
</reference>
<keyword evidence="9" id="KW-1185">Reference proteome</keyword>
<feature type="transmembrane region" description="Helical" evidence="6">
    <location>
        <begin position="14"/>
        <end position="41"/>
    </location>
</feature>
<feature type="transmembrane region" description="Helical" evidence="6">
    <location>
        <begin position="301"/>
        <end position="320"/>
    </location>
</feature>
<sequence>MPSTQPSTVAATRLIIPVLAAANFIIGIGAFLVIGAMVPIIEDLGVSAARGGWIMTSYAVSYAVLSPVIVSLTGEAGRRKVLAAGLGLFAVSCVVAATAPSDIVLNAARVIAAAGAGIVTPVAAAVAAGISRPEAQGRALSAVFLGFTLAQVVGVPAGSFLAYSIGWRAAFWIVGGMALPVLVGVWLLIPAGLTFRAVRLSDLGLVLSNWRHMVAVLFTFSFVGATYVVFTFLTPLLTETMGFGRDQMAVVLLLYGSGAVAGNLMGGWLTDRIGPFRTLLILSLSQVAFNASFAALPVPHFLLLLLVFGWSTFGWSFFVAQQTRLLRLAPERAPVMMALNAAALYAGVAAGSAFGGAVLIHWGLGMLGIGGALVAGWAVLHLLWSERIAVR</sequence>
<dbReference type="EMBL" id="JANHAX010000003">
    <property type="protein sequence ID" value="MDQ2090619.1"/>
    <property type="molecule type" value="Genomic_DNA"/>
</dbReference>
<feature type="transmembrane region" description="Helical" evidence="6">
    <location>
        <begin position="214"/>
        <end position="237"/>
    </location>
</feature>
<evidence type="ECO:0000256" key="1">
    <source>
        <dbReference type="ARBA" id="ARBA00004651"/>
    </source>
</evidence>
<feature type="transmembrane region" description="Helical" evidence="6">
    <location>
        <begin position="366"/>
        <end position="384"/>
    </location>
</feature>
<dbReference type="PANTHER" id="PTHR43124:SF10">
    <property type="entry name" value="PURINE EFFLUX PUMP PBUE"/>
    <property type="match status" value="1"/>
</dbReference>
<dbReference type="InterPro" id="IPR050189">
    <property type="entry name" value="MFS_Efflux_Transporters"/>
</dbReference>
<evidence type="ECO:0000256" key="4">
    <source>
        <dbReference type="ARBA" id="ARBA00022989"/>
    </source>
</evidence>
<evidence type="ECO:0000256" key="6">
    <source>
        <dbReference type="SAM" id="Phobius"/>
    </source>
</evidence>
<dbReference type="GO" id="GO:0005886">
    <property type="term" value="C:plasma membrane"/>
    <property type="evidence" value="ECO:0007669"/>
    <property type="project" value="UniProtKB-SubCell"/>
</dbReference>
<dbReference type="GO" id="GO:0022857">
    <property type="term" value="F:transmembrane transporter activity"/>
    <property type="evidence" value="ECO:0007669"/>
    <property type="project" value="InterPro"/>
</dbReference>
<keyword evidence="4 6" id="KW-1133">Transmembrane helix</keyword>
<dbReference type="SUPFAM" id="SSF103473">
    <property type="entry name" value="MFS general substrate transporter"/>
    <property type="match status" value="1"/>
</dbReference>
<feature type="transmembrane region" description="Helical" evidence="6">
    <location>
        <begin position="249"/>
        <end position="269"/>
    </location>
</feature>
<evidence type="ECO:0000256" key="2">
    <source>
        <dbReference type="ARBA" id="ARBA00022475"/>
    </source>
</evidence>
<feature type="transmembrane region" description="Helical" evidence="6">
    <location>
        <begin position="341"/>
        <end position="360"/>
    </location>
</feature>
<dbReference type="PROSITE" id="PS50850">
    <property type="entry name" value="MFS"/>
    <property type="match status" value="1"/>
</dbReference>
<dbReference type="Gene3D" id="1.20.1250.20">
    <property type="entry name" value="MFS general substrate transporter like domains"/>
    <property type="match status" value="1"/>
</dbReference>
<dbReference type="Pfam" id="PF07690">
    <property type="entry name" value="MFS_1"/>
    <property type="match status" value="1"/>
</dbReference>
<dbReference type="RefSeq" id="WP_306735892.1">
    <property type="nucleotide sequence ID" value="NZ_JANHAX010000003.1"/>
</dbReference>
<name>A0AAE4B5S3_9RHOB</name>
<dbReference type="AlphaFoldDB" id="A0AAE4B5S3"/>